<reference evidence="2 3" key="1">
    <citation type="journal article" date="2021" name="Microbiol. Resour. Announc.">
        <title>Draft Genome Sequence of Coralloluteibacterium stylophorae LMG 29479T.</title>
        <authorList>
            <person name="Karlyshev A.V."/>
            <person name="Kudryashova E.B."/>
            <person name="Ariskina E.V."/>
            <person name="Conroy A.P."/>
            <person name="Abidueva E.Y."/>
        </authorList>
    </citation>
    <scope>NUCLEOTIDE SEQUENCE [LARGE SCALE GENOMIC DNA]</scope>
    <source>
        <strain evidence="2 3">LMG 29479</strain>
    </source>
</reference>
<gene>
    <name evidence="2" type="ORF">KB893_011160</name>
    <name evidence="1" type="ORF">KB893_02765</name>
</gene>
<evidence type="ECO:0000313" key="1">
    <source>
        <dbReference type="EMBL" id="MBR0561448.1"/>
    </source>
</evidence>
<evidence type="ECO:0000313" key="3">
    <source>
        <dbReference type="Proteomes" id="UP000675747"/>
    </source>
</evidence>
<evidence type="ECO:0000313" key="2">
    <source>
        <dbReference type="EMBL" id="MBS7457687.1"/>
    </source>
</evidence>
<dbReference type="Proteomes" id="UP000675747">
    <property type="component" value="Unassembled WGS sequence"/>
</dbReference>
<dbReference type="EMBL" id="JAGQFT010000010">
    <property type="protein sequence ID" value="MBR0561448.1"/>
    <property type="molecule type" value="Genomic_DNA"/>
</dbReference>
<name>A0A8J7VT05_9GAMM</name>
<dbReference type="InterPro" id="IPR048444">
    <property type="entry name" value="DNMK"/>
</dbReference>
<dbReference type="Pfam" id="PF21448">
    <property type="entry name" value="DNMK"/>
    <property type="match status" value="1"/>
</dbReference>
<sequence length="176" mass="19400">MNIIGITGKARTGKDTLAEYLVSDHGYVRIGFADPIREFVAELTGFSVEQLMDSSLKEQPIDWLGGKSPRELMQTLGTEWGRQMVHEDLWLLVAHMRVRAARQAGAPGVVISDVRFDNEAQFVQELGGRVVGLTRAEAQSVSAHVSESGVAPELVSETFENDGPRYLLRQFADDLA</sequence>
<dbReference type="InterPro" id="IPR027417">
    <property type="entry name" value="P-loop_NTPase"/>
</dbReference>
<organism evidence="1">
    <name type="scientific">Coralloluteibacterium stylophorae</name>
    <dbReference type="NCBI Taxonomy" id="1776034"/>
    <lineage>
        <taxon>Bacteria</taxon>
        <taxon>Pseudomonadati</taxon>
        <taxon>Pseudomonadota</taxon>
        <taxon>Gammaproteobacteria</taxon>
        <taxon>Lysobacterales</taxon>
        <taxon>Lysobacteraceae</taxon>
        <taxon>Coralloluteibacterium</taxon>
    </lineage>
</organism>
<dbReference type="Gene3D" id="3.40.50.300">
    <property type="entry name" value="P-loop containing nucleotide triphosphate hydrolases"/>
    <property type="match status" value="1"/>
</dbReference>
<protein>
    <submittedName>
        <fullName evidence="1">Adenylate kinase</fullName>
    </submittedName>
</protein>
<keyword evidence="1" id="KW-0808">Transferase</keyword>
<dbReference type="EMBL" id="JAGQFT020000006">
    <property type="protein sequence ID" value="MBS7457687.1"/>
    <property type="molecule type" value="Genomic_DNA"/>
</dbReference>
<proteinExistence type="predicted"/>
<keyword evidence="1" id="KW-0418">Kinase</keyword>
<dbReference type="SUPFAM" id="SSF52540">
    <property type="entry name" value="P-loop containing nucleoside triphosphate hydrolases"/>
    <property type="match status" value="1"/>
</dbReference>
<comment type="caution">
    <text evidence="1">The sequence shown here is derived from an EMBL/GenBank/DDBJ whole genome shotgun (WGS) entry which is preliminary data.</text>
</comment>
<accession>A0A8J7VT05</accession>
<reference evidence="1" key="2">
    <citation type="submission" date="2021-04" db="EMBL/GenBank/DDBJ databases">
        <authorList>
            <person name="Karlyshev A.V."/>
        </authorList>
    </citation>
    <scope>NUCLEOTIDE SEQUENCE</scope>
    <source>
        <strain evidence="1">LMG 29479</strain>
    </source>
</reference>
<dbReference type="AlphaFoldDB" id="A0A8J7VT05"/>
<dbReference type="RefSeq" id="WP_211925417.1">
    <property type="nucleotide sequence ID" value="NZ_JAGQFT020000006.1"/>
</dbReference>
<dbReference type="GO" id="GO:0016301">
    <property type="term" value="F:kinase activity"/>
    <property type="evidence" value="ECO:0007669"/>
    <property type="project" value="UniProtKB-KW"/>
</dbReference>
<keyword evidence="3" id="KW-1185">Reference proteome</keyword>